<keyword evidence="1" id="KW-1133">Transmembrane helix</keyword>
<feature type="transmembrane region" description="Helical" evidence="1">
    <location>
        <begin position="161"/>
        <end position="180"/>
    </location>
</feature>
<sequence length="212" mass="23013">MTGDVSEDVDADALRTDLEEIKGAMGLASDHPYWWRFWIVEGICVGLLFAVVQFWLREGFRPWIVVAFGGVIAGCELAKRRLRSNYRPPTGVPDQRRWGLAVFAGISVLLVGLRPVFESLDATNAVRLALVSAGAVVGVGYVLMGQLLAASGIRAVDQYAFVVGGAWIMALAAVIPHVPFLRGWEYAALGAGIALHHVGTYTVLSRYEDGIR</sequence>
<feature type="transmembrane region" description="Helical" evidence="1">
    <location>
        <begin position="98"/>
        <end position="117"/>
    </location>
</feature>
<feature type="transmembrane region" description="Helical" evidence="1">
    <location>
        <begin position="129"/>
        <end position="149"/>
    </location>
</feature>
<keyword evidence="1" id="KW-0812">Transmembrane</keyword>
<evidence type="ECO:0000313" key="2">
    <source>
        <dbReference type="EMBL" id="SEQ94008.1"/>
    </source>
</evidence>
<accession>A0A1H9K4P4</accession>
<feature type="transmembrane region" description="Helical" evidence="1">
    <location>
        <begin position="62"/>
        <end position="78"/>
    </location>
</feature>
<feature type="transmembrane region" description="Helical" evidence="1">
    <location>
        <begin position="33"/>
        <end position="56"/>
    </location>
</feature>
<dbReference type="OrthoDB" id="186330at2157"/>
<dbReference type="EMBL" id="FOFD01000003">
    <property type="protein sequence ID" value="SEQ94008.1"/>
    <property type="molecule type" value="Genomic_DNA"/>
</dbReference>
<name>A0A1H9K4P4_9EURY</name>
<gene>
    <name evidence="2" type="ORF">SAMN04489841_2799</name>
</gene>
<dbReference type="Proteomes" id="UP000199114">
    <property type="component" value="Unassembled WGS sequence"/>
</dbReference>
<feature type="transmembrane region" description="Helical" evidence="1">
    <location>
        <begin position="186"/>
        <end position="204"/>
    </location>
</feature>
<organism evidence="2 3">
    <name type="scientific">Natrinema salaciae</name>
    <dbReference type="NCBI Taxonomy" id="1186196"/>
    <lineage>
        <taxon>Archaea</taxon>
        <taxon>Methanobacteriati</taxon>
        <taxon>Methanobacteriota</taxon>
        <taxon>Stenosarchaea group</taxon>
        <taxon>Halobacteria</taxon>
        <taxon>Halobacteriales</taxon>
        <taxon>Natrialbaceae</taxon>
        <taxon>Natrinema</taxon>
    </lineage>
</organism>
<dbReference type="RefSeq" id="WP_090618316.1">
    <property type="nucleotide sequence ID" value="NZ_FOFD01000003.1"/>
</dbReference>
<dbReference type="AlphaFoldDB" id="A0A1H9K4P4"/>
<keyword evidence="1" id="KW-0472">Membrane</keyword>
<dbReference type="STRING" id="1186196.SAMN04489841_2799"/>
<evidence type="ECO:0000256" key="1">
    <source>
        <dbReference type="SAM" id="Phobius"/>
    </source>
</evidence>
<protein>
    <submittedName>
        <fullName evidence="2">Uncharacterized protein</fullName>
    </submittedName>
</protein>
<evidence type="ECO:0000313" key="3">
    <source>
        <dbReference type="Proteomes" id="UP000199114"/>
    </source>
</evidence>
<reference evidence="3" key="1">
    <citation type="submission" date="2016-10" db="EMBL/GenBank/DDBJ databases">
        <authorList>
            <person name="Varghese N."/>
            <person name="Submissions S."/>
        </authorList>
    </citation>
    <scope>NUCLEOTIDE SEQUENCE [LARGE SCALE GENOMIC DNA]</scope>
    <source>
        <strain evidence="3">DSM 25055</strain>
    </source>
</reference>
<proteinExistence type="predicted"/>
<keyword evidence="3" id="KW-1185">Reference proteome</keyword>